<accession>K8EGT9</accession>
<keyword evidence="1" id="KW-1133">Transmembrane helix</keyword>
<proteinExistence type="predicted"/>
<feature type="transmembrane region" description="Helical" evidence="1">
    <location>
        <begin position="6"/>
        <end position="28"/>
    </location>
</feature>
<evidence type="ECO:0000256" key="1">
    <source>
        <dbReference type="SAM" id="Phobius"/>
    </source>
</evidence>
<gene>
    <name evidence="2" type="ORF">Bathy06g04390</name>
</gene>
<dbReference type="RefSeq" id="XP_007512752.1">
    <property type="nucleotide sequence ID" value="XM_007512690.1"/>
</dbReference>
<keyword evidence="1" id="KW-0812">Transmembrane</keyword>
<sequence length="135" mass="14866">MTKALVNLYFMITFLGVSVFSSSFLGILDDHNNGRKEISLARVVGALAGMFITNTSSKRVGQTRARKVAMKGLCPGCDEEVYTFFDNEEKGEGRGSIVEHECHCCGAQLVFESKRESNREGRIVLIANGRLNANE</sequence>
<protein>
    <submittedName>
        <fullName evidence="2">Uncharacterized protein</fullName>
    </submittedName>
</protein>
<evidence type="ECO:0000313" key="2">
    <source>
        <dbReference type="EMBL" id="CCO17352.1"/>
    </source>
</evidence>
<dbReference type="AlphaFoldDB" id="K8EGT9"/>
<name>K8EGT9_9CHLO</name>
<organism evidence="2 3">
    <name type="scientific">Bathycoccus prasinos</name>
    <dbReference type="NCBI Taxonomy" id="41875"/>
    <lineage>
        <taxon>Eukaryota</taxon>
        <taxon>Viridiplantae</taxon>
        <taxon>Chlorophyta</taxon>
        <taxon>Mamiellophyceae</taxon>
        <taxon>Mamiellales</taxon>
        <taxon>Bathycoccaceae</taxon>
        <taxon>Bathycoccus</taxon>
    </lineage>
</organism>
<dbReference type="Proteomes" id="UP000198341">
    <property type="component" value="Chromosome 6"/>
</dbReference>
<keyword evidence="1" id="KW-0472">Membrane</keyword>
<dbReference type="EMBL" id="FO082273">
    <property type="protein sequence ID" value="CCO17352.1"/>
    <property type="molecule type" value="Genomic_DNA"/>
</dbReference>
<reference evidence="2 3" key="1">
    <citation type="submission" date="2011-10" db="EMBL/GenBank/DDBJ databases">
        <authorList>
            <person name="Genoscope - CEA"/>
        </authorList>
    </citation>
    <scope>NUCLEOTIDE SEQUENCE [LARGE SCALE GENOMIC DNA]</scope>
    <source>
        <strain evidence="2 3">RCC 1105</strain>
    </source>
</reference>
<dbReference type="OrthoDB" id="567232at2759"/>
<evidence type="ECO:0000313" key="3">
    <source>
        <dbReference type="Proteomes" id="UP000198341"/>
    </source>
</evidence>
<keyword evidence="3" id="KW-1185">Reference proteome</keyword>
<dbReference type="GeneID" id="19015420"/>
<dbReference type="KEGG" id="bpg:Bathy06g04390"/>